<dbReference type="Proteomes" id="UP000064939">
    <property type="component" value="Chromosome"/>
</dbReference>
<proteinExistence type="predicted"/>
<dbReference type="STRING" id="1324350.AOY20_12060"/>
<organism evidence="1 2">
    <name type="scientific">Acinetobacter equi</name>
    <dbReference type="NCBI Taxonomy" id="1324350"/>
    <lineage>
        <taxon>Bacteria</taxon>
        <taxon>Pseudomonadati</taxon>
        <taxon>Pseudomonadota</taxon>
        <taxon>Gammaproteobacteria</taxon>
        <taxon>Moraxellales</taxon>
        <taxon>Moraxellaceae</taxon>
        <taxon>Acinetobacter</taxon>
    </lineage>
</organism>
<dbReference type="AlphaFoldDB" id="A0A0N9W4U2"/>
<sequence>MLQKLKKLFPESQKQLEQKFLDENGIQYDQQLGYIIDGVIMNELSARLEYFTNRRMTSFNDLKALYLNAIIINEKIDLEIANNRFIERLGNTKENLLQFKEQVKRLNEYYRQFLRDKR</sequence>
<gene>
    <name evidence="1" type="ORF">AOY20_12060</name>
</gene>
<dbReference type="EMBL" id="CP012808">
    <property type="protein sequence ID" value="ALH96209.1"/>
    <property type="molecule type" value="Genomic_DNA"/>
</dbReference>
<protein>
    <submittedName>
        <fullName evidence="1">Uncharacterized protein</fullName>
    </submittedName>
</protein>
<dbReference type="KEGG" id="aei:AOY20_12060"/>
<dbReference type="RefSeq" id="WP_054582092.1">
    <property type="nucleotide sequence ID" value="NZ_CP012808.1"/>
</dbReference>
<accession>A0A0N9W4U2</accession>
<keyword evidence="2" id="KW-1185">Reference proteome</keyword>
<evidence type="ECO:0000313" key="1">
    <source>
        <dbReference type="EMBL" id="ALH96209.1"/>
    </source>
</evidence>
<name>A0A0N9W4U2_9GAMM</name>
<reference evidence="1 2" key="1">
    <citation type="journal article" date="2015" name="Int. J. Syst. Evol. Microbiol.">
        <title>Acinetobacter equi sp. nov. isolated from horse faeces.</title>
        <authorList>
            <person name="Poppel M.T."/>
            <person name="Skiebe E."/>
            <person name="Laue M."/>
            <person name="Bergmann H."/>
            <person name="Ebersberger I."/>
            <person name="Garn T."/>
            <person name="Fruth A."/>
            <person name="Baumgardt S."/>
            <person name="Busse H.J."/>
            <person name="Wilharm G."/>
        </authorList>
    </citation>
    <scope>NUCLEOTIDE SEQUENCE [LARGE SCALE GENOMIC DNA]</scope>
    <source>
        <strain evidence="1 2">114</strain>
    </source>
</reference>
<evidence type="ECO:0000313" key="2">
    <source>
        <dbReference type="Proteomes" id="UP000064939"/>
    </source>
</evidence>
<dbReference type="OrthoDB" id="6707756at2"/>